<evidence type="ECO:0000256" key="5">
    <source>
        <dbReference type="ARBA" id="ARBA00022553"/>
    </source>
</evidence>
<sequence>MSARTNPGPLTQLPKPRPGPALQGFFQEMAPLQHPSARSRPRGGGSPAAALRAPPRLPQAEREGSLVLTQQLQYTKLVKGVLADKAFTPKKPGCWQFRHEKEMCYMPVIWYKSVCLGTLGLGCSVLSEFRHSNGGGFWLFVVRGGGEGISEGVQMWTAGLLQQQGAGLGRYMPPRKQIPQDVADIFNAPSDKDFIGFQDDASKQRLLSEDSYACFDHLESEQKGVRFQSRYLTEELRRIFTEDTDSETEAFEGFTSSEVDVTKKGVLATESDLSDEEHDNLLGSEEEEEEEVKKKVSPKRRFGLRVSFQFPTRKSSEKKVPEQAFSNLPLKNNESLTPLSKEISCKRWDKLEGSASESEEDIKETQEETSSALLKRAMNIKENKAMLAQLLAELNSIPDLFPVKTPASTPSKQKKTPRRTFSEGQITRRMNPTRNARPPEKFALEKFTVSAVKFAEHFRSYRQQNLLKKRLTLGDCGVRKRRRSSKYSSHRPVEDITEEDLDNIAITVKDKIYDKVLGSTCHQCRQKTMDTKTICRNEGCGGVRGQFCGPCLRNRYGEDVKSALLDPAWICPPCRGVCNCSHCRRQDGRCATGMLIHLAKFYGYNNVKEYLESLQKQLADDN</sequence>
<dbReference type="InParanoid" id="A0A2I0MQ83"/>
<keyword evidence="13" id="KW-1185">Reference proteome</keyword>
<protein>
    <submittedName>
        <fullName evidence="12">Cell division cycle associated 7-like</fullName>
    </submittedName>
</protein>
<name>A0A2I0MQ83_COLLI</name>
<evidence type="ECO:0000256" key="6">
    <source>
        <dbReference type="ARBA" id="ARBA00022843"/>
    </source>
</evidence>
<dbReference type="STRING" id="8932.A0A2I0MQ83"/>
<keyword evidence="5" id="KW-0597">Phosphoprotein</keyword>
<dbReference type="PANTHER" id="PTHR31169">
    <property type="entry name" value="OS05G0300700 PROTEIN"/>
    <property type="match status" value="1"/>
</dbReference>
<keyword evidence="9" id="KW-0539">Nucleus</keyword>
<keyword evidence="12" id="KW-0131">Cell cycle</keyword>
<dbReference type="GO" id="GO:0051301">
    <property type="term" value="P:cell division"/>
    <property type="evidence" value="ECO:0007669"/>
    <property type="project" value="UniProtKB-KW"/>
</dbReference>
<keyword evidence="12" id="KW-0132">Cell division</keyword>
<feature type="domain" description="Zinc-finger" evidence="11">
    <location>
        <begin position="513"/>
        <end position="611"/>
    </location>
</feature>
<proteinExistence type="predicted"/>
<evidence type="ECO:0000259" key="11">
    <source>
        <dbReference type="Pfam" id="PF10497"/>
    </source>
</evidence>
<dbReference type="EMBL" id="AKCR02000004">
    <property type="protein sequence ID" value="PKK31853.1"/>
    <property type="molecule type" value="Genomic_DNA"/>
</dbReference>
<evidence type="ECO:0000256" key="4">
    <source>
        <dbReference type="ARBA" id="ARBA00022499"/>
    </source>
</evidence>
<feature type="region of interest" description="Disordered" evidence="10">
    <location>
        <begin position="1"/>
        <end position="56"/>
    </location>
</feature>
<comment type="caution">
    <text evidence="12">The sequence shown here is derived from an EMBL/GenBank/DDBJ whole genome shotgun (WGS) entry which is preliminary data.</text>
</comment>
<evidence type="ECO:0000256" key="10">
    <source>
        <dbReference type="SAM" id="MobiDB-lite"/>
    </source>
</evidence>
<dbReference type="InterPro" id="IPR040221">
    <property type="entry name" value="CDCA7/CDA7L"/>
</dbReference>
<keyword evidence="8" id="KW-0804">Transcription</keyword>
<evidence type="ECO:0000313" key="13">
    <source>
        <dbReference type="Proteomes" id="UP000053872"/>
    </source>
</evidence>
<gene>
    <name evidence="12" type="primary">CDCA7L</name>
    <name evidence="12" type="ORF">A306_00002643</name>
</gene>
<keyword evidence="3" id="KW-0963">Cytoplasm</keyword>
<feature type="region of interest" description="Disordered" evidence="10">
    <location>
        <begin position="267"/>
        <end position="296"/>
    </location>
</feature>
<evidence type="ECO:0000256" key="9">
    <source>
        <dbReference type="ARBA" id="ARBA00023242"/>
    </source>
</evidence>
<evidence type="ECO:0000256" key="8">
    <source>
        <dbReference type="ARBA" id="ARBA00023163"/>
    </source>
</evidence>
<feature type="region of interest" description="Disordered" evidence="10">
    <location>
        <begin position="403"/>
        <end position="422"/>
    </location>
</feature>
<evidence type="ECO:0000256" key="7">
    <source>
        <dbReference type="ARBA" id="ARBA00023015"/>
    </source>
</evidence>
<evidence type="ECO:0000256" key="3">
    <source>
        <dbReference type="ARBA" id="ARBA00022490"/>
    </source>
</evidence>
<accession>A0A2I0MQ83</accession>
<evidence type="ECO:0000313" key="12">
    <source>
        <dbReference type="EMBL" id="PKK31853.1"/>
    </source>
</evidence>
<dbReference type="GO" id="GO:0006355">
    <property type="term" value="P:regulation of DNA-templated transcription"/>
    <property type="evidence" value="ECO:0007669"/>
    <property type="project" value="InterPro"/>
</dbReference>
<dbReference type="InterPro" id="IPR018866">
    <property type="entry name" value="Znf-4CXXC_R1"/>
</dbReference>
<dbReference type="Proteomes" id="UP000053872">
    <property type="component" value="Unassembled WGS sequence"/>
</dbReference>
<dbReference type="Pfam" id="PF10497">
    <property type="entry name" value="zf-4CXXC_R1"/>
    <property type="match status" value="1"/>
</dbReference>
<evidence type="ECO:0000256" key="2">
    <source>
        <dbReference type="ARBA" id="ARBA00004496"/>
    </source>
</evidence>
<keyword evidence="4" id="KW-1017">Isopeptide bond</keyword>
<dbReference type="PANTHER" id="PTHR31169:SF4">
    <property type="entry name" value="CELL DIVISION CYCLE-ASSOCIATED 7-LIKE PROTEIN"/>
    <property type="match status" value="1"/>
</dbReference>
<feature type="compositionally biased region" description="Acidic residues" evidence="10">
    <location>
        <begin position="272"/>
        <end position="290"/>
    </location>
</feature>
<reference evidence="12 13" key="1">
    <citation type="journal article" date="2013" name="Science">
        <title>Genomic diversity and evolution of the head crest in the rock pigeon.</title>
        <authorList>
            <person name="Shapiro M.D."/>
            <person name="Kronenberg Z."/>
            <person name="Li C."/>
            <person name="Domyan E.T."/>
            <person name="Pan H."/>
            <person name="Campbell M."/>
            <person name="Tan H."/>
            <person name="Huff C.D."/>
            <person name="Hu H."/>
            <person name="Vickrey A.I."/>
            <person name="Nielsen S.C."/>
            <person name="Stringham S.A."/>
            <person name="Hu H."/>
            <person name="Willerslev E."/>
            <person name="Gilbert M.T."/>
            <person name="Yandell M."/>
            <person name="Zhang G."/>
            <person name="Wang J."/>
        </authorList>
    </citation>
    <scope>NUCLEOTIDE SEQUENCE [LARGE SCALE GENOMIC DNA]</scope>
    <source>
        <tissue evidence="12">Blood</tissue>
    </source>
</reference>
<dbReference type="GO" id="GO:0005737">
    <property type="term" value="C:cytoplasm"/>
    <property type="evidence" value="ECO:0007669"/>
    <property type="project" value="UniProtKB-SubCell"/>
</dbReference>
<organism evidence="12 13">
    <name type="scientific">Columba livia</name>
    <name type="common">Rock dove</name>
    <dbReference type="NCBI Taxonomy" id="8932"/>
    <lineage>
        <taxon>Eukaryota</taxon>
        <taxon>Metazoa</taxon>
        <taxon>Chordata</taxon>
        <taxon>Craniata</taxon>
        <taxon>Vertebrata</taxon>
        <taxon>Euteleostomi</taxon>
        <taxon>Archelosauria</taxon>
        <taxon>Archosauria</taxon>
        <taxon>Dinosauria</taxon>
        <taxon>Saurischia</taxon>
        <taxon>Theropoda</taxon>
        <taxon>Coelurosauria</taxon>
        <taxon>Aves</taxon>
        <taxon>Neognathae</taxon>
        <taxon>Neoaves</taxon>
        <taxon>Columbimorphae</taxon>
        <taxon>Columbiformes</taxon>
        <taxon>Columbidae</taxon>
        <taxon>Columba</taxon>
    </lineage>
</organism>
<dbReference type="AlphaFoldDB" id="A0A2I0MQ83"/>
<dbReference type="GO" id="GO:0005634">
    <property type="term" value="C:nucleus"/>
    <property type="evidence" value="ECO:0007669"/>
    <property type="project" value="UniProtKB-SubCell"/>
</dbReference>
<comment type="subcellular location">
    <subcellularLocation>
        <location evidence="2">Cytoplasm</location>
    </subcellularLocation>
    <subcellularLocation>
        <location evidence="1">Nucleus</location>
    </subcellularLocation>
</comment>
<keyword evidence="6" id="KW-0832">Ubl conjugation</keyword>
<evidence type="ECO:0000256" key="1">
    <source>
        <dbReference type="ARBA" id="ARBA00004123"/>
    </source>
</evidence>
<keyword evidence="7" id="KW-0805">Transcription regulation</keyword>